<dbReference type="Gene3D" id="1.10.300.10">
    <property type="entry name" value="Adenylosuccinate Synthetase, subunit A, domain 2"/>
    <property type="match status" value="1"/>
</dbReference>
<comment type="similarity">
    <text evidence="7 8">Belongs to the adenylosuccinate synthetase family.</text>
</comment>
<keyword evidence="5 7" id="KW-0460">Magnesium</keyword>
<feature type="active site" description="Proton donor" evidence="7">
    <location>
        <position position="43"/>
    </location>
</feature>
<dbReference type="InterPro" id="IPR042109">
    <property type="entry name" value="Adenylosuccinate_synth_dom1"/>
</dbReference>
<feature type="binding site" evidence="7">
    <location>
        <begin position="249"/>
        <end position="255"/>
    </location>
    <ligand>
        <name>substrate</name>
    </ligand>
</feature>
<accession>A0A133UFS1</accession>
<comment type="cofactor">
    <cofactor evidence="7">
        <name>Mg(2+)</name>
        <dbReference type="ChEBI" id="CHEBI:18420"/>
    </cofactor>
    <text evidence="7">Binds 1 Mg(2+) ion per subunit.</text>
</comment>
<dbReference type="EC" id="6.3.4.4" evidence="7 8"/>
<evidence type="ECO:0000256" key="2">
    <source>
        <dbReference type="ARBA" id="ARBA00022723"/>
    </source>
</evidence>
<keyword evidence="7" id="KW-0963">Cytoplasm</keyword>
<dbReference type="GO" id="GO:0046040">
    <property type="term" value="P:IMP metabolic process"/>
    <property type="evidence" value="ECO:0007669"/>
    <property type="project" value="TreeGrafter"/>
</dbReference>
<evidence type="ECO:0000256" key="5">
    <source>
        <dbReference type="ARBA" id="ARBA00022842"/>
    </source>
</evidence>
<keyword evidence="6 7" id="KW-0342">GTP-binding</keyword>
<proteinExistence type="inferred from homology"/>
<protein>
    <recommendedName>
        <fullName evidence="7 8">Adenylosuccinate synthetase</fullName>
        <shortName evidence="7">AMPSase</shortName>
        <shortName evidence="7">AdSS</shortName>
        <ecNumber evidence="7 8">6.3.4.4</ecNumber>
    </recommendedName>
    <alternativeName>
        <fullName evidence="7">IMP--aspartate ligase</fullName>
    </alternativeName>
</protein>
<evidence type="ECO:0000256" key="8">
    <source>
        <dbReference type="RuleBase" id="RU000520"/>
    </source>
</evidence>
<evidence type="ECO:0000256" key="6">
    <source>
        <dbReference type="ARBA" id="ARBA00023134"/>
    </source>
</evidence>
<dbReference type="NCBIfam" id="NF003295">
    <property type="entry name" value="PRK04293.1"/>
    <property type="match status" value="1"/>
</dbReference>
<dbReference type="AlphaFoldDB" id="A0A133UFS1"/>
<organism evidence="10 11">
    <name type="scientific">candidate division MSBL1 archaeon SCGC-AAA259E17</name>
    <dbReference type="NCBI Taxonomy" id="1698263"/>
    <lineage>
        <taxon>Archaea</taxon>
        <taxon>Methanobacteriati</taxon>
        <taxon>Methanobacteriota</taxon>
        <taxon>candidate division MSBL1</taxon>
    </lineage>
</organism>
<dbReference type="InterPro" id="IPR042110">
    <property type="entry name" value="Adenylosuccinate_synth_dom2"/>
</dbReference>
<dbReference type="PATRIC" id="fig|1698263.3.peg.407"/>
<comment type="caution">
    <text evidence="10">The sequence shown here is derived from an EMBL/GenBank/DDBJ whole genome shotgun (WGS) entry which is preliminary data.</text>
</comment>
<reference evidence="10 11" key="1">
    <citation type="journal article" date="2016" name="Sci. Rep.">
        <title>Metabolic traits of an uncultured archaeal lineage -MSBL1- from brine pools of the Red Sea.</title>
        <authorList>
            <person name="Mwirichia R."/>
            <person name="Alam I."/>
            <person name="Rashid M."/>
            <person name="Vinu M."/>
            <person name="Ba-Alawi W."/>
            <person name="Anthony Kamau A."/>
            <person name="Kamanda Ngugi D."/>
            <person name="Goker M."/>
            <person name="Klenk H.P."/>
            <person name="Bajic V."/>
            <person name="Stingl U."/>
        </authorList>
    </citation>
    <scope>NUCLEOTIDE SEQUENCE [LARGE SCALE GENOMIC DNA]</scope>
    <source>
        <strain evidence="10">SCGC-AAA259E17</strain>
    </source>
</reference>
<feature type="active site" description="Proton acceptor" evidence="7">
    <location>
        <position position="13"/>
    </location>
</feature>
<dbReference type="InterPro" id="IPR018220">
    <property type="entry name" value="Adenylosuccin_syn_GTP-bd"/>
</dbReference>
<feature type="binding site" evidence="7">
    <location>
        <begin position="321"/>
        <end position="323"/>
    </location>
    <ligand>
        <name>GTP</name>
        <dbReference type="ChEBI" id="CHEBI:37565"/>
    </ligand>
</feature>
<comment type="catalytic activity">
    <reaction evidence="7 8">
        <text>IMP + L-aspartate + GTP = N(6)-(1,2-dicarboxyethyl)-AMP + GDP + phosphate + 2 H(+)</text>
        <dbReference type="Rhea" id="RHEA:15753"/>
        <dbReference type="ChEBI" id="CHEBI:15378"/>
        <dbReference type="ChEBI" id="CHEBI:29991"/>
        <dbReference type="ChEBI" id="CHEBI:37565"/>
        <dbReference type="ChEBI" id="CHEBI:43474"/>
        <dbReference type="ChEBI" id="CHEBI:57567"/>
        <dbReference type="ChEBI" id="CHEBI:58053"/>
        <dbReference type="ChEBI" id="CHEBI:58189"/>
        <dbReference type="EC" id="6.3.4.4"/>
    </reaction>
</comment>
<feature type="binding site" description="in other chain" evidence="7">
    <location>
        <begin position="13"/>
        <end position="16"/>
    </location>
    <ligand>
        <name>IMP</name>
        <dbReference type="ChEBI" id="CHEBI:58053"/>
        <note>ligand shared between dimeric partners</note>
    </ligand>
</feature>
<feature type="region of interest" description="Disordered" evidence="9">
    <location>
        <begin position="112"/>
        <end position="133"/>
    </location>
</feature>
<comment type="pathway">
    <text evidence="7 8">Purine metabolism; AMP biosynthesis via de novo pathway; AMP from IMP: step 1/2.</text>
</comment>
<sequence length="337" mass="36297">MPCTIIAGGQWGDEGKGKISSFLALNDEPSVVARAGVGPNAGHTVEFKNKEFGLREISCGFVQEKARILIGPGVLVNPDVVLEEIEKTGIENRIGIDSHCAIIEDRHIKEDQSSEHLEGKIGTTGTGCGPANSERANRSIKLAQDIEKLQDYLADVPEEINGALGRGEKIVVEGSQGFGLSLFHGTYPYVTSKDVAASSLAADVGVGPTNVDDVLLVLKSYISRVGAGPFPTEISKEEAEEKGIIEHGTVTGRRRRIGEFDFELARRSAMINSATQLAITNVDRLFDGNKGVREYGELTEEAQNFLQKVEERVGIPVTLISTGPKTSDTVDLRPEKL</sequence>
<dbReference type="SUPFAM" id="SSF52540">
    <property type="entry name" value="P-loop containing nucleoside triphosphate hydrolases"/>
    <property type="match status" value="1"/>
</dbReference>
<dbReference type="PANTHER" id="PTHR11846:SF0">
    <property type="entry name" value="ADENYLOSUCCINATE SYNTHETASE"/>
    <property type="match status" value="1"/>
</dbReference>
<keyword evidence="4 7" id="KW-0658">Purine biosynthesis</keyword>
<evidence type="ECO:0000256" key="7">
    <source>
        <dbReference type="HAMAP-Rule" id="MF_00011"/>
    </source>
</evidence>
<dbReference type="InterPro" id="IPR001114">
    <property type="entry name" value="Adenylosuccinate_synthetase"/>
</dbReference>
<dbReference type="GO" id="GO:0005525">
    <property type="term" value="F:GTP binding"/>
    <property type="evidence" value="ECO:0007669"/>
    <property type="project" value="UniProtKB-UniRule"/>
</dbReference>
<dbReference type="Gene3D" id="3.40.440.10">
    <property type="entry name" value="Adenylosuccinate Synthetase, subunit A, domain 1"/>
    <property type="match status" value="2"/>
</dbReference>
<keyword evidence="1 7" id="KW-0436">Ligase</keyword>
<dbReference type="EMBL" id="LHXN01000016">
    <property type="protein sequence ID" value="KXA93083.1"/>
    <property type="molecule type" value="Genomic_DNA"/>
</dbReference>
<dbReference type="SMART" id="SM00788">
    <property type="entry name" value="Adenylsucc_synt"/>
    <property type="match status" value="1"/>
</dbReference>
<dbReference type="HAMAP" id="MF_00011">
    <property type="entry name" value="Adenylosucc_synth"/>
    <property type="match status" value="1"/>
</dbReference>
<feature type="binding site" description="in other chain" evidence="7">
    <location>
        <begin position="40"/>
        <end position="43"/>
    </location>
    <ligand>
        <name>IMP</name>
        <dbReference type="ChEBI" id="CHEBI:58053"/>
        <note>ligand shared between dimeric partners</note>
    </ligand>
</feature>
<comment type="subcellular location">
    <subcellularLocation>
        <location evidence="7">Cytoplasm</location>
    </subcellularLocation>
</comment>
<feature type="binding site" description="in other chain" evidence="7">
    <location>
        <position position="191"/>
    </location>
    <ligand>
        <name>IMP</name>
        <dbReference type="ChEBI" id="CHEBI:58053"/>
        <note>ligand shared between dimeric partners</note>
    </ligand>
</feature>
<feature type="binding site" evidence="7">
    <location>
        <position position="255"/>
    </location>
    <ligand>
        <name>GTP</name>
        <dbReference type="ChEBI" id="CHEBI:37565"/>
    </ligand>
</feature>
<dbReference type="Pfam" id="PF00709">
    <property type="entry name" value="Adenylsucc_synt"/>
    <property type="match status" value="2"/>
</dbReference>
<keyword evidence="3 7" id="KW-0547">Nucleotide-binding</keyword>
<feature type="binding site" description="in other chain" evidence="7">
    <location>
        <position position="124"/>
    </location>
    <ligand>
        <name>IMP</name>
        <dbReference type="ChEBI" id="CHEBI:58053"/>
        <note>ligand shared between dimeric partners</note>
    </ligand>
</feature>
<keyword evidence="11" id="KW-1185">Reference proteome</keyword>
<name>A0A133UFS1_9EURY</name>
<dbReference type="Gene3D" id="3.90.170.10">
    <property type="entry name" value="Adenylosuccinate Synthetase, subunit A, domain 3"/>
    <property type="match status" value="2"/>
</dbReference>
<evidence type="ECO:0000256" key="3">
    <source>
        <dbReference type="ARBA" id="ARBA00022741"/>
    </source>
</evidence>
<comment type="function">
    <text evidence="7">Plays an important role in the de novo pathway of purine nucleotide biosynthesis. Catalyzes the first committed step in the biosynthesis of AMP from IMP.</text>
</comment>
<dbReference type="PANTHER" id="PTHR11846">
    <property type="entry name" value="ADENYLOSUCCINATE SYNTHETASE"/>
    <property type="match status" value="1"/>
</dbReference>
<dbReference type="GO" id="GO:0004019">
    <property type="term" value="F:adenylosuccinate synthase activity"/>
    <property type="evidence" value="ECO:0007669"/>
    <property type="project" value="UniProtKB-UniRule"/>
</dbReference>
<dbReference type="Proteomes" id="UP000070373">
    <property type="component" value="Unassembled WGS sequence"/>
</dbReference>
<feature type="binding site" evidence="7">
    <location>
        <begin position="12"/>
        <end position="18"/>
    </location>
    <ligand>
        <name>GTP</name>
        <dbReference type="ChEBI" id="CHEBI:37565"/>
    </ligand>
</feature>
<feature type="binding site" description="in other chain" evidence="7">
    <location>
        <position position="176"/>
    </location>
    <ligand>
        <name>IMP</name>
        <dbReference type="ChEBI" id="CHEBI:58053"/>
        <note>ligand shared between dimeric partners</note>
    </ligand>
</feature>
<feature type="binding site" evidence="7">
    <location>
        <position position="138"/>
    </location>
    <ligand>
        <name>IMP</name>
        <dbReference type="ChEBI" id="CHEBI:58053"/>
        <note>ligand shared between dimeric partners</note>
    </ligand>
</feature>
<keyword evidence="2 7" id="KW-0479">Metal-binding</keyword>
<dbReference type="InterPro" id="IPR042111">
    <property type="entry name" value="Adenylosuccinate_synth_dom3"/>
</dbReference>
<feature type="binding site" evidence="7">
    <location>
        <begin position="281"/>
        <end position="283"/>
    </location>
    <ligand>
        <name>GTP</name>
        <dbReference type="ChEBI" id="CHEBI:37565"/>
    </ligand>
</feature>
<dbReference type="GO" id="GO:0044208">
    <property type="term" value="P:'de novo' AMP biosynthetic process"/>
    <property type="evidence" value="ECO:0007669"/>
    <property type="project" value="UniProtKB-UniRule"/>
</dbReference>
<dbReference type="CDD" id="cd03108">
    <property type="entry name" value="AdSS"/>
    <property type="match status" value="1"/>
</dbReference>
<evidence type="ECO:0000313" key="10">
    <source>
        <dbReference type="EMBL" id="KXA93083.1"/>
    </source>
</evidence>
<evidence type="ECO:0000256" key="4">
    <source>
        <dbReference type="ARBA" id="ARBA00022755"/>
    </source>
</evidence>
<feature type="binding site" description="in other chain" evidence="7">
    <location>
        <position position="253"/>
    </location>
    <ligand>
        <name>IMP</name>
        <dbReference type="ChEBI" id="CHEBI:58053"/>
        <note>ligand shared between dimeric partners</note>
    </ligand>
</feature>
<comment type="subunit">
    <text evidence="7">Homodimer.</text>
</comment>
<dbReference type="GO" id="GO:0000287">
    <property type="term" value="F:magnesium ion binding"/>
    <property type="evidence" value="ECO:0007669"/>
    <property type="project" value="UniProtKB-UniRule"/>
</dbReference>
<feature type="binding site" evidence="7">
    <location>
        <begin position="42"/>
        <end position="44"/>
    </location>
    <ligand>
        <name>GTP</name>
        <dbReference type="ChEBI" id="CHEBI:37565"/>
    </ligand>
</feature>
<dbReference type="InterPro" id="IPR027417">
    <property type="entry name" value="P-loop_NTPase"/>
</dbReference>
<gene>
    <name evidence="7" type="primary">purA</name>
    <name evidence="10" type="ORF">AKJ64_01465</name>
</gene>
<evidence type="ECO:0000256" key="1">
    <source>
        <dbReference type="ARBA" id="ARBA00022598"/>
    </source>
</evidence>
<dbReference type="GO" id="GO:0005737">
    <property type="term" value="C:cytoplasm"/>
    <property type="evidence" value="ECO:0007669"/>
    <property type="project" value="UniProtKB-SubCell"/>
</dbReference>
<dbReference type="UniPathway" id="UPA00075">
    <property type="reaction ID" value="UER00335"/>
</dbReference>
<dbReference type="PROSITE" id="PS01266">
    <property type="entry name" value="ADENYLOSUCCIN_SYN_1"/>
    <property type="match status" value="1"/>
</dbReference>
<feature type="binding site" evidence="7">
    <location>
        <position position="42"/>
    </location>
    <ligand>
        <name>Mg(2+)</name>
        <dbReference type="ChEBI" id="CHEBI:18420"/>
    </ligand>
</feature>
<evidence type="ECO:0000256" key="9">
    <source>
        <dbReference type="SAM" id="MobiDB-lite"/>
    </source>
</evidence>
<feature type="binding site" evidence="7">
    <location>
        <position position="13"/>
    </location>
    <ligand>
        <name>Mg(2+)</name>
        <dbReference type="ChEBI" id="CHEBI:18420"/>
    </ligand>
</feature>
<evidence type="ECO:0000313" key="11">
    <source>
        <dbReference type="Proteomes" id="UP000070373"/>
    </source>
</evidence>